<reference evidence="2" key="1">
    <citation type="submission" date="2011-08" db="EMBL/GenBank/DDBJ databases">
        <authorList>
            <person name="Rombauts S."/>
        </authorList>
    </citation>
    <scope>NUCLEOTIDE SEQUENCE</scope>
    <source>
        <strain evidence="2">London</strain>
    </source>
</reference>
<evidence type="ECO:0000313" key="2">
    <source>
        <dbReference type="Proteomes" id="UP000015104"/>
    </source>
</evidence>
<dbReference type="Proteomes" id="UP000015104">
    <property type="component" value="Unassembled WGS sequence"/>
</dbReference>
<keyword evidence="2" id="KW-1185">Reference proteome</keyword>
<protein>
    <submittedName>
        <fullName evidence="1">Uncharacterized protein</fullName>
    </submittedName>
</protein>
<dbReference type="AlphaFoldDB" id="T1KWU4"/>
<reference evidence="1" key="2">
    <citation type="submission" date="2015-06" db="UniProtKB">
        <authorList>
            <consortium name="EnsemblMetazoa"/>
        </authorList>
    </citation>
    <scope>IDENTIFICATION</scope>
</reference>
<evidence type="ECO:0000313" key="1">
    <source>
        <dbReference type="EnsemblMetazoa" id="tetur25g00060.1"/>
    </source>
</evidence>
<organism evidence="1 2">
    <name type="scientific">Tetranychus urticae</name>
    <name type="common">Two-spotted spider mite</name>
    <dbReference type="NCBI Taxonomy" id="32264"/>
    <lineage>
        <taxon>Eukaryota</taxon>
        <taxon>Metazoa</taxon>
        <taxon>Ecdysozoa</taxon>
        <taxon>Arthropoda</taxon>
        <taxon>Chelicerata</taxon>
        <taxon>Arachnida</taxon>
        <taxon>Acari</taxon>
        <taxon>Acariformes</taxon>
        <taxon>Trombidiformes</taxon>
        <taxon>Prostigmata</taxon>
        <taxon>Eleutherengona</taxon>
        <taxon>Raphignathae</taxon>
        <taxon>Tetranychoidea</taxon>
        <taxon>Tetranychidae</taxon>
        <taxon>Tetranychus</taxon>
    </lineage>
</organism>
<accession>T1KWU4</accession>
<dbReference type="EnsemblMetazoa" id="tetur25g00060.1">
    <property type="protein sequence ID" value="tetur25g00060.1"/>
    <property type="gene ID" value="tetur25g00060"/>
</dbReference>
<sequence length="53" mass="6168">MVNLDESNQLLFKPLFNSRTSSLHHSLHWVTFGSLFAKDQCHVCQLKVDLMHN</sequence>
<name>T1KWU4_TETUR</name>
<dbReference type="HOGENOM" id="CLU_3071302_0_0_1"/>
<proteinExistence type="predicted"/>
<dbReference type="EMBL" id="CAEY01000674">
    <property type="status" value="NOT_ANNOTATED_CDS"/>
    <property type="molecule type" value="Genomic_DNA"/>
</dbReference>